<name>A0ABN5NPG7_9LEPT</name>
<organism evidence="1 2">
    <name type="scientific">Leptospira mayottensis</name>
    <dbReference type="NCBI Taxonomy" id="1137606"/>
    <lineage>
        <taxon>Bacteria</taxon>
        <taxon>Pseudomonadati</taxon>
        <taxon>Spirochaetota</taxon>
        <taxon>Spirochaetia</taxon>
        <taxon>Leptospirales</taxon>
        <taxon>Leptospiraceae</taxon>
        <taxon>Leptospira</taxon>
    </lineage>
</organism>
<gene>
    <name evidence="1" type="ORF">DQM28_03760</name>
</gene>
<keyword evidence="2" id="KW-1185">Reference proteome</keyword>
<reference evidence="1 2" key="2">
    <citation type="submission" date="2018-09" db="EMBL/GenBank/DDBJ databases">
        <title>Complete Genome sequences of three Leptospira mayottensis isolates obtained from Tenrecid mammals endemic to the Malagasy region.</title>
        <authorList>
            <person name="Cordonin C."/>
            <person name="Toty C."/>
        </authorList>
    </citation>
    <scope>NUCLEOTIDE SEQUENCE [LARGE SCALE GENOMIC DNA]</scope>
    <source>
        <strain evidence="1 2">MDI222</strain>
    </source>
</reference>
<accession>A0ABN5NPG7</accession>
<protein>
    <submittedName>
        <fullName evidence="1">Uncharacterized protein</fullName>
    </submittedName>
</protein>
<dbReference type="EMBL" id="CP030144">
    <property type="protein sequence ID" value="AXR63477.1"/>
    <property type="molecule type" value="Genomic_DNA"/>
</dbReference>
<evidence type="ECO:0000313" key="2">
    <source>
        <dbReference type="Proteomes" id="UP000258889"/>
    </source>
</evidence>
<dbReference type="Proteomes" id="UP000258889">
    <property type="component" value="Chromosome i"/>
</dbReference>
<reference evidence="1 2" key="1">
    <citation type="submission" date="2018-06" db="EMBL/GenBank/DDBJ databases">
        <authorList>
            <person name="Tortosa P."/>
        </authorList>
    </citation>
    <scope>NUCLEOTIDE SEQUENCE [LARGE SCALE GENOMIC DNA]</scope>
    <source>
        <strain evidence="1 2">MDI222</strain>
    </source>
</reference>
<sequence>MKTKNVFYIRTLIVSYASLSRFCRVLIRRKKVWNYLGSEFSFCVDFARLDFCKWRSAVLCFTL</sequence>
<proteinExistence type="predicted"/>
<evidence type="ECO:0000313" key="1">
    <source>
        <dbReference type="EMBL" id="AXR63477.1"/>
    </source>
</evidence>